<dbReference type="InParanoid" id="D3B7Z4"/>
<keyword evidence="3" id="KW-0347">Helicase</keyword>
<accession>D3B7Z4</accession>
<feature type="compositionally biased region" description="Basic residues" evidence="5">
    <location>
        <begin position="369"/>
        <end position="379"/>
    </location>
</feature>
<keyword evidence="8" id="KW-1185">Reference proteome</keyword>
<dbReference type="STRING" id="670386.D3B7Z4"/>
<feature type="compositionally biased region" description="Basic and acidic residues" evidence="5">
    <location>
        <begin position="300"/>
        <end position="315"/>
    </location>
</feature>
<dbReference type="PANTHER" id="PTHR45766:SF3">
    <property type="entry name" value="DNA ANNEALING HELICASE AND ENDONUCLEASE ZRANB3"/>
    <property type="match status" value="1"/>
</dbReference>
<keyword evidence="2" id="KW-0378">Hydrolase</keyword>
<dbReference type="PANTHER" id="PTHR45766">
    <property type="entry name" value="DNA ANNEALING HELICASE AND ENDONUCLEASE ZRANB3 FAMILY MEMBER"/>
    <property type="match status" value="1"/>
</dbReference>
<dbReference type="InterPro" id="IPR027417">
    <property type="entry name" value="P-loop_NTPase"/>
</dbReference>
<dbReference type="GO" id="GO:0006281">
    <property type="term" value="P:DNA repair"/>
    <property type="evidence" value="ECO:0007669"/>
    <property type="project" value="TreeGrafter"/>
</dbReference>
<proteinExistence type="predicted"/>
<feature type="region of interest" description="Disordered" evidence="5">
    <location>
        <begin position="295"/>
        <end position="467"/>
    </location>
</feature>
<feature type="region of interest" description="Disordered" evidence="5">
    <location>
        <begin position="68"/>
        <end position="89"/>
    </location>
</feature>
<dbReference type="Pfam" id="PF00271">
    <property type="entry name" value="Helicase_C"/>
    <property type="match status" value="1"/>
</dbReference>
<dbReference type="GO" id="GO:0043596">
    <property type="term" value="C:nuclear replication fork"/>
    <property type="evidence" value="ECO:0007669"/>
    <property type="project" value="TreeGrafter"/>
</dbReference>
<dbReference type="GeneID" id="31360069"/>
<dbReference type="AlphaFoldDB" id="D3B7Z4"/>
<dbReference type="GO" id="GO:0004520">
    <property type="term" value="F:DNA endonuclease activity"/>
    <property type="evidence" value="ECO:0007669"/>
    <property type="project" value="TreeGrafter"/>
</dbReference>
<feature type="compositionally biased region" description="Acidic residues" evidence="5">
    <location>
        <begin position="332"/>
        <end position="365"/>
    </location>
</feature>
<evidence type="ECO:0000256" key="1">
    <source>
        <dbReference type="ARBA" id="ARBA00022741"/>
    </source>
</evidence>
<feature type="compositionally biased region" description="Basic and acidic residues" evidence="5">
    <location>
        <begin position="448"/>
        <end position="458"/>
    </location>
</feature>
<evidence type="ECO:0000256" key="4">
    <source>
        <dbReference type="ARBA" id="ARBA00022840"/>
    </source>
</evidence>
<dbReference type="Proteomes" id="UP000001396">
    <property type="component" value="Unassembled WGS sequence"/>
</dbReference>
<evidence type="ECO:0000256" key="3">
    <source>
        <dbReference type="ARBA" id="ARBA00022806"/>
    </source>
</evidence>
<dbReference type="SMART" id="SM00490">
    <property type="entry name" value="HELICc"/>
    <property type="match status" value="1"/>
</dbReference>
<feature type="compositionally biased region" description="Basic residues" evidence="5">
    <location>
        <begin position="390"/>
        <end position="405"/>
    </location>
</feature>
<evidence type="ECO:0000256" key="2">
    <source>
        <dbReference type="ARBA" id="ARBA00022801"/>
    </source>
</evidence>
<feature type="compositionally biased region" description="Low complexity" evidence="5">
    <location>
        <begin position="380"/>
        <end position="389"/>
    </location>
</feature>
<keyword evidence="4" id="KW-0067">ATP-binding</keyword>
<feature type="compositionally biased region" description="Acidic residues" evidence="5">
    <location>
        <begin position="425"/>
        <end position="436"/>
    </location>
</feature>
<protein>
    <submittedName>
        <fullName evidence="7">SNF2-related domain-containing protein</fullName>
    </submittedName>
</protein>
<name>D3B7Z4_HETP5</name>
<sequence length="498" mass="57028">MDRFNHRDYFGLSNPVELNLYLERIMIRRKKDEVLTELPEMRREKIMVEVKKSEMKKIKAVMENIKSARQKMEESSKDNNRKGVNSEGGKRKSLYTQLFRDTGLGKMAAISKFIEDKLEDNSKFLIFAHHKTVMDGIEQLVKKKKVEYIKIDGTTPAHARSNLVNIFQTDEKIKVAILSITAAGTGLTLTAASVAIFAELYWTPGVLMQAEARVHRFGQNRSVLIQYLVGINTIDESIWSMLESKKDVLGRILDGESDTLEFEKGEQILQSTPHENDSIWESIIQSVEDRDSLRKKKIDAKKERQARREQRKNAGEDDESKLDNESSYLDDFLGDDNNEEEEEEEGDEENQDEDNDDYDQDQEEQDDKKKKKTTTKKSKTSSTTTTATTKKVKAPQRSTTKKRGASVKSSDNDTKKKRKTKNDIDLLDEENEESDSDPNNTSLSGFKDPSEKSSDTNNKKQRLSASSEIVVDMDEDFEDSLLVSDFDKLEQFKFKAGF</sequence>
<dbReference type="GO" id="GO:0016787">
    <property type="term" value="F:hydrolase activity"/>
    <property type="evidence" value="ECO:0007669"/>
    <property type="project" value="UniProtKB-KW"/>
</dbReference>
<feature type="domain" description="Helicase C-terminal" evidence="6">
    <location>
        <begin position="109"/>
        <end position="266"/>
    </location>
</feature>
<dbReference type="GO" id="GO:0004386">
    <property type="term" value="F:helicase activity"/>
    <property type="evidence" value="ECO:0007669"/>
    <property type="project" value="UniProtKB-KW"/>
</dbReference>
<dbReference type="RefSeq" id="XP_020434279.1">
    <property type="nucleotide sequence ID" value="XM_020575484.1"/>
</dbReference>
<dbReference type="SUPFAM" id="SSF52540">
    <property type="entry name" value="P-loop containing nucleoside triphosphate hydrolases"/>
    <property type="match status" value="1"/>
</dbReference>
<dbReference type="CDD" id="cd18793">
    <property type="entry name" value="SF2_C_SNF"/>
    <property type="match status" value="1"/>
</dbReference>
<keyword evidence="1" id="KW-0547">Nucleotide-binding</keyword>
<dbReference type="EMBL" id="ADBJ01000020">
    <property type="protein sequence ID" value="EFA82162.1"/>
    <property type="molecule type" value="Genomic_DNA"/>
</dbReference>
<evidence type="ECO:0000256" key="5">
    <source>
        <dbReference type="SAM" id="MobiDB-lite"/>
    </source>
</evidence>
<dbReference type="InterPro" id="IPR049730">
    <property type="entry name" value="SNF2/RAD54-like_C"/>
</dbReference>
<gene>
    <name evidence="7" type="primary">DG1080</name>
    <name evidence="7" type="ORF">PPL_04582</name>
</gene>
<feature type="compositionally biased region" description="Basic and acidic residues" evidence="5">
    <location>
        <begin position="70"/>
        <end position="81"/>
    </location>
</feature>
<dbReference type="InterPro" id="IPR001650">
    <property type="entry name" value="Helicase_C-like"/>
</dbReference>
<dbReference type="PROSITE" id="PS51194">
    <property type="entry name" value="HELICASE_CTER"/>
    <property type="match status" value="1"/>
</dbReference>
<evidence type="ECO:0000313" key="7">
    <source>
        <dbReference type="EMBL" id="EFA82162.1"/>
    </source>
</evidence>
<dbReference type="Gene3D" id="3.40.50.300">
    <property type="entry name" value="P-loop containing nucleotide triphosphate hydrolases"/>
    <property type="match status" value="1"/>
</dbReference>
<evidence type="ECO:0000259" key="6">
    <source>
        <dbReference type="PROSITE" id="PS51194"/>
    </source>
</evidence>
<organism evidence="7 8">
    <name type="scientific">Heterostelium pallidum (strain ATCC 26659 / Pp 5 / PN500)</name>
    <name type="common">Cellular slime mold</name>
    <name type="synonym">Polysphondylium pallidum</name>
    <dbReference type="NCBI Taxonomy" id="670386"/>
    <lineage>
        <taxon>Eukaryota</taxon>
        <taxon>Amoebozoa</taxon>
        <taxon>Evosea</taxon>
        <taxon>Eumycetozoa</taxon>
        <taxon>Dictyostelia</taxon>
        <taxon>Acytosteliales</taxon>
        <taxon>Acytosteliaceae</taxon>
        <taxon>Heterostelium</taxon>
    </lineage>
</organism>
<evidence type="ECO:0000313" key="8">
    <source>
        <dbReference type="Proteomes" id="UP000001396"/>
    </source>
</evidence>
<comment type="caution">
    <text evidence="7">The sequence shown here is derived from an EMBL/GenBank/DDBJ whole genome shotgun (WGS) entry which is preliminary data.</text>
</comment>
<reference evidence="7 8" key="1">
    <citation type="journal article" date="2011" name="Genome Res.">
        <title>Phylogeny-wide analysis of social amoeba genomes highlights ancient origins for complex intercellular communication.</title>
        <authorList>
            <person name="Heidel A.J."/>
            <person name="Lawal H.M."/>
            <person name="Felder M."/>
            <person name="Schilde C."/>
            <person name="Helps N.R."/>
            <person name="Tunggal B."/>
            <person name="Rivero F."/>
            <person name="John U."/>
            <person name="Schleicher M."/>
            <person name="Eichinger L."/>
            <person name="Platzer M."/>
            <person name="Noegel A.A."/>
            <person name="Schaap P."/>
            <person name="Gloeckner G."/>
        </authorList>
    </citation>
    <scope>NUCLEOTIDE SEQUENCE [LARGE SCALE GENOMIC DNA]</scope>
    <source>
        <strain evidence="8">ATCC 26659 / Pp 5 / PN500</strain>
    </source>
</reference>
<dbReference type="GO" id="GO:0031297">
    <property type="term" value="P:replication fork processing"/>
    <property type="evidence" value="ECO:0007669"/>
    <property type="project" value="TreeGrafter"/>
</dbReference>
<dbReference type="GO" id="GO:0005524">
    <property type="term" value="F:ATP binding"/>
    <property type="evidence" value="ECO:0007669"/>
    <property type="project" value="UniProtKB-KW"/>
</dbReference>